<dbReference type="InterPro" id="IPR010730">
    <property type="entry name" value="HET"/>
</dbReference>
<dbReference type="PANTHER" id="PTHR24148">
    <property type="entry name" value="ANKYRIN REPEAT DOMAIN-CONTAINING PROTEIN 39 HOMOLOG-RELATED"/>
    <property type="match status" value="1"/>
</dbReference>
<proteinExistence type="predicted"/>
<reference evidence="2" key="1">
    <citation type="journal article" date="2023" name="Mol. Phylogenet. Evol.">
        <title>Genome-scale phylogeny and comparative genomics of the fungal order Sordariales.</title>
        <authorList>
            <person name="Hensen N."/>
            <person name="Bonometti L."/>
            <person name="Westerberg I."/>
            <person name="Brannstrom I.O."/>
            <person name="Guillou S."/>
            <person name="Cros-Aarteil S."/>
            <person name="Calhoun S."/>
            <person name="Haridas S."/>
            <person name="Kuo A."/>
            <person name="Mondo S."/>
            <person name="Pangilinan J."/>
            <person name="Riley R."/>
            <person name="LaButti K."/>
            <person name="Andreopoulos B."/>
            <person name="Lipzen A."/>
            <person name="Chen C."/>
            <person name="Yan M."/>
            <person name="Daum C."/>
            <person name="Ng V."/>
            <person name="Clum A."/>
            <person name="Steindorff A."/>
            <person name="Ohm R.A."/>
            <person name="Martin F."/>
            <person name="Silar P."/>
            <person name="Natvig D.O."/>
            <person name="Lalanne C."/>
            <person name="Gautier V."/>
            <person name="Ament-Velasquez S.L."/>
            <person name="Kruys A."/>
            <person name="Hutchinson M.I."/>
            <person name="Powell A.J."/>
            <person name="Barry K."/>
            <person name="Miller A.N."/>
            <person name="Grigoriev I.V."/>
            <person name="Debuchy R."/>
            <person name="Gladieux P."/>
            <person name="Hiltunen Thoren M."/>
            <person name="Johannesson H."/>
        </authorList>
    </citation>
    <scope>NUCLEOTIDE SEQUENCE</scope>
    <source>
        <strain evidence="2">SMH4131-1</strain>
    </source>
</reference>
<reference evidence="2" key="2">
    <citation type="submission" date="2023-06" db="EMBL/GenBank/DDBJ databases">
        <authorList>
            <consortium name="Lawrence Berkeley National Laboratory"/>
            <person name="Haridas S."/>
            <person name="Hensen N."/>
            <person name="Bonometti L."/>
            <person name="Westerberg I."/>
            <person name="Brannstrom I.O."/>
            <person name="Guillou S."/>
            <person name="Cros-Aarteil S."/>
            <person name="Calhoun S."/>
            <person name="Kuo A."/>
            <person name="Mondo S."/>
            <person name="Pangilinan J."/>
            <person name="Riley R."/>
            <person name="Labutti K."/>
            <person name="Andreopoulos B."/>
            <person name="Lipzen A."/>
            <person name="Chen C."/>
            <person name="Yanf M."/>
            <person name="Daum C."/>
            <person name="Ng V."/>
            <person name="Clum A."/>
            <person name="Steindorff A."/>
            <person name="Ohm R."/>
            <person name="Martin F."/>
            <person name="Silar P."/>
            <person name="Natvig D."/>
            <person name="Lalanne C."/>
            <person name="Gautier V."/>
            <person name="Ament-Velasquez S.L."/>
            <person name="Kruys A."/>
            <person name="Hutchinson M.I."/>
            <person name="Powell A.J."/>
            <person name="Barry K."/>
            <person name="Miller A.N."/>
            <person name="Grigoriev I.V."/>
            <person name="Debuchy R."/>
            <person name="Gladieux P."/>
            <person name="Thoren M.H."/>
            <person name="Johannesson H."/>
        </authorList>
    </citation>
    <scope>NUCLEOTIDE SEQUENCE</scope>
    <source>
        <strain evidence="2">SMH4131-1</strain>
    </source>
</reference>
<evidence type="ECO:0000313" key="3">
    <source>
        <dbReference type="Proteomes" id="UP001286456"/>
    </source>
</evidence>
<comment type="caution">
    <text evidence="2">The sequence shown here is derived from an EMBL/GenBank/DDBJ whole genome shotgun (WGS) entry which is preliminary data.</text>
</comment>
<dbReference type="AlphaFoldDB" id="A0AAE0I8B1"/>
<organism evidence="2 3">
    <name type="scientific">Cercophora scortea</name>
    <dbReference type="NCBI Taxonomy" id="314031"/>
    <lineage>
        <taxon>Eukaryota</taxon>
        <taxon>Fungi</taxon>
        <taxon>Dikarya</taxon>
        <taxon>Ascomycota</taxon>
        <taxon>Pezizomycotina</taxon>
        <taxon>Sordariomycetes</taxon>
        <taxon>Sordariomycetidae</taxon>
        <taxon>Sordariales</taxon>
        <taxon>Lasiosphaeriaceae</taxon>
        <taxon>Cercophora</taxon>
    </lineage>
</organism>
<protein>
    <submittedName>
        <fullName evidence="2">Heterokaryon incompatibility protein-domain-containing protein</fullName>
    </submittedName>
</protein>
<feature type="domain" description="Heterokaryon incompatibility" evidence="1">
    <location>
        <begin position="52"/>
        <end position="241"/>
    </location>
</feature>
<evidence type="ECO:0000313" key="2">
    <source>
        <dbReference type="EMBL" id="KAK3320443.1"/>
    </source>
</evidence>
<dbReference type="Pfam" id="PF06985">
    <property type="entry name" value="HET"/>
    <property type="match status" value="1"/>
</dbReference>
<dbReference type="Proteomes" id="UP001286456">
    <property type="component" value="Unassembled WGS sequence"/>
</dbReference>
<dbReference type="EMBL" id="JAUEPO010000005">
    <property type="protein sequence ID" value="KAK3320443.1"/>
    <property type="molecule type" value="Genomic_DNA"/>
</dbReference>
<evidence type="ECO:0000259" key="1">
    <source>
        <dbReference type="Pfam" id="PF06985"/>
    </source>
</evidence>
<dbReference type="InterPro" id="IPR052895">
    <property type="entry name" value="HetReg/Transcr_Mod"/>
</dbReference>
<keyword evidence="3" id="KW-1185">Reference proteome</keyword>
<accession>A0AAE0I8B1</accession>
<sequence length="785" mass="88610">MENDCSSVYDGLPASGNPIRLLELWPGDWTAPIECKLKPDPSSLEDEALPPYVTLSYVWGSRRAREEISLGGVPWNVTVNLASALRYLRDKTRMRLLWVDAMCINQSDDEERSHQVQMMGQVYSKCQEVAIFLGDAKEDRPVKNAWKKGAGRRAEFDLEAGSDGHGDEFLECLENTPSSLSKLGRAFRVFSLLQVLSRPRGRRVPDAKLFKPNDTAMEDVLEDLRVMLLSPWWQRIWVVQEIVLPPRAVVYWGGVNAPWSMFSRAANNIGTLSMSLKQSYKKVLGHFARTVIKIDNLQRRFRAEHGVDLHHLLTGFTSRRSTDDRDRIFGLLGLAKPGNSIVPDYGLEVIDVYQTAAVALLNESRTFSSLSSLIWRKRMLNLPSWVPDWTMEASFAAESTADTQIHHGVPEQGPRQKWVFEDAAQYWKYVADKLELLCKNTANLQDPVLRLPVGIKRSVQRLVGYANDLVRIQDCLSTLEKRCVGPNTRHLDIPWADFIDNTTIARIPWLKCNASLMMHVDHGRGIGFGDRAWFKFFHRPHQDHPLHRSMSLVAVWLGTVTMCGAPLLSWDNDASCLETIRDRWIASVPENRAFKSSTYLQGAIAKTLLQDSILDRGRLRPLSVEETNLLVPWLHKTFKTGLQVSNDTGADDSPRTQETFRAFDQTLRHCTVGRTMFVIVSSKLAIGLGPGTMAVGDEIFLLPGTTCYGVLRSKDSRVPRIIDCYELVGNCYLSSQESDARVPPDTLAPRDYPNGCFPFEMFGDDCPAEVMEKLSPIPTRLVHLL</sequence>
<name>A0AAE0I8B1_9PEZI</name>
<dbReference type="PANTHER" id="PTHR24148:SF82">
    <property type="entry name" value="HETEROKARYON INCOMPATIBILITY DOMAIN-CONTAINING PROTEIN"/>
    <property type="match status" value="1"/>
</dbReference>
<gene>
    <name evidence="2" type="ORF">B0T19DRAFT_403095</name>
</gene>